<organism evidence="2 3">
    <name type="scientific">Altericroceibacterium endophyticum</name>
    <dbReference type="NCBI Taxonomy" id="1808508"/>
    <lineage>
        <taxon>Bacteria</taxon>
        <taxon>Pseudomonadati</taxon>
        <taxon>Pseudomonadota</taxon>
        <taxon>Alphaproteobacteria</taxon>
        <taxon>Sphingomonadales</taxon>
        <taxon>Erythrobacteraceae</taxon>
        <taxon>Altericroceibacterium</taxon>
    </lineage>
</organism>
<sequence length="141" mass="14885">MRLAAGFAALAALLSSSLAAQDRDEQIPVLGLEGAEADACAAIGRITGLADTNSFSASLDTSIPVRSYPDEGAAEKERLSRSTIVWLCDHEGRWQGVVYPSGPYQEIGDCRVSTPIAEPEPYTGPCAYGWVLARNISLIAG</sequence>
<dbReference type="AlphaFoldDB" id="A0A6I4T302"/>
<dbReference type="RefSeq" id="WP_160734920.1">
    <property type="nucleotide sequence ID" value="NZ_WTYT01000001.1"/>
</dbReference>
<keyword evidence="1" id="KW-0732">Signal</keyword>
<keyword evidence="3" id="KW-1185">Reference proteome</keyword>
<feature type="chain" id="PRO_5026291418" description="Integron" evidence="1">
    <location>
        <begin position="21"/>
        <end position="141"/>
    </location>
</feature>
<accession>A0A6I4T302</accession>
<gene>
    <name evidence="2" type="ORF">GRI91_01800</name>
</gene>
<proteinExistence type="predicted"/>
<dbReference type="Proteomes" id="UP000438476">
    <property type="component" value="Unassembled WGS sequence"/>
</dbReference>
<evidence type="ECO:0000313" key="3">
    <source>
        <dbReference type="Proteomes" id="UP000438476"/>
    </source>
</evidence>
<name>A0A6I4T302_9SPHN</name>
<evidence type="ECO:0008006" key="4">
    <source>
        <dbReference type="Google" id="ProtNLM"/>
    </source>
</evidence>
<feature type="signal peptide" evidence="1">
    <location>
        <begin position="1"/>
        <end position="20"/>
    </location>
</feature>
<dbReference type="EMBL" id="WTYT01000001">
    <property type="protein sequence ID" value="MXO64493.1"/>
    <property type="molecule type" value="Genomic_DNA"/>
</dbReference>
<evidence type="ECO:0000256" key="1">
    <source>
        <dbReference type="SAM" id="SignalP"/>
    </source>
</evidence>
<reference evidence="2 3" key="1">
    <citation type="submission" date="2019-12" db="EMBL/GenBank/DDBJ databases">
        <title>Genomic-based taxomic classification of the family Erythrobacteraceae.</title>
        <authorList>
            <person name="Xu L."/>
        </authorList>
    </citation>
    <scope>NUCLEOTIDE SEQUENCE [LARGE SCALE GENOMIC DNA]</scope>
    <source>
        <strain evidence="2 3">LMG 29518</strain>
    </source>
</reference>
<dbReference type="OrthoDB" id="9816009at2"/>
<protein>
    <recommendedName>
        <fullName evidence="4">Integron</fullName>
    </recommendedName>
</protein>
<evidence type="ECO:0000313" key="2">
    <source>
        <dbReference type="EMBL" id="MXO64493.1"/>
    </source>
</evidence>
<comment type="caution">
    <text evidence="2">The sequence shown here is derived from an EMBL/GenBank/DDBJ whole genome shotgun (WGS) entry which is preliminary data.</text>
</comment>